<dbReference type="Gene3D" id="1.10.1070.20">
    <property type="match status" value="1"/>
</dbReference>
<dbReference type="Proteomes" id="UP000027855">
    <property type="component" value="Unassembled WGS sequence"/>
</dbReference>
<name>A0A074IYZ6_STRSL</name>
<reference evidence="1 2" key="1">
    <citation type="submission" date="2014-04" db="EMBL/GenBank/DDBJ databases">
        <title>Variable characteristics of bacteriocin-producing Streptococcus salivarius strains isolated from Malaysian subjects.</title>
        <authorList>
            <person name="Philip K."/>
            <person name="Barbour A."/>
        </authorList>
    </citation>
    <scope>NUCLEOTIDE SEQUENCE [LARGE SCALE GENOMIC DNA]</scope>
    <source>
        <strain evidence="1 2">NU10</strain>
    </source>
</reference>
<evidence type="ECO:0008006" key="3">
    <source>
        <dbReference type="Google" id="ProtNLM"/>
    </source>
</evidence>
<sequence>MTVFTSSKGTQEKWLKDDYFYKRDFFGGEAEAEFLVSEFLKSCGIEDYVPYEKVGSDLCRSQNFIPEGGSFVTMFRLLQQRGYTESDIEQIAKKQPQEQYNFLKKELAEIGFSEAELDSIFARLFEIDRLTLNVDRHWNNFGIIFSKDEPPYLLTLFDFGYSLGVTFPRTMPTHVAIRKSKAMTVSKSFDKQCELAGAFSFDIQDSFIEFLKNRKTREAHIFLSRINKYYN</sequence>
<dbReference type="EMBL" id="JJMT01000011">
    <property type="protein sequence ID" value="KEO45424.1"/>
    <property type="molecule type" value="Genomic_DNA"/>
</dbReference>
<evidence type="ECO:0000313" key="1">
    <source>
        <dbReference type="EMBL" id="KEO45424.1"/>
    </source>
</evidence>
<gene>
    <name evidence="1" type="ORF">DL07_01765</name>
</gene>
<dbReference type="AlphaFoldDB" id="A0A074IYZ6"/>
<dbReference type="RefSeq" id="WP_021151476.1">
    <property type="nucleotide sequence ID" value="NZ_JADMQU010000023.1"/>
</dbReference>
<evidence type="ECO:0000313" key="2">
    <source>
        <dbReference type="Proteomes" id="UP000027855"/>
    </source>
</evidence>
<accession>A0A074IYZ6</accession>
<comment type="caution">
    <text evidence="1">The sequence shown here is derived from an EMBL/GenBank/DDBJ whole genome shotgun (WGS) entry which is preliminary data.</text>
</comment>
<protein>
    <recommendedName>
        <fullName evidence="3">HipA-like C-terminal domain-containing protein</fullName>
    </recommendedName>
</protein>
<organism evidence="1 2">
    <name type="scientific">Streptococcus salivarius</name>
    <dbReference type="NCBI Taxonomy" id="1304"/>
    <lineage>
        <taxon>Bacteria</taxon>
        <taxon>Bacillati</taxon>
        <taxon>Bacillota</taxon>
        <taxon>Bacilli</taxon>
        <taxon>Lactobacillales</taxon>
        <taxon>Streptococcaceae</taxon>
        <taxon>Streptococcus</taxon>
    </lineage>
</organism>
<proteinExistence type="predicted"/>